<evidence type="ECO:0008006" key="5">
    <source>
        <dbReference type="Google" id="ProtNLM"/>
    </source>
</evidence>
<dbReference type="PANTHER" id="PTHR33018:SF34">
    <property type="entry name" value="OS02G0472350 PROTEIN"/>
    <property type="match status" value="1"/>
</dbReference>
<name>A0A0L9U4D4_PHAAN</name>
<dbReference type="EMBL" id="CM003373">
    <property type="protein sequence ID" value="KOM37522.1"/>
    <property type="molecule type" value="Genomic_DNA"/>
</dbReference>
<dbReference type="InterPro" id="IPR038765">
    <property type="entry name" value="Papain-like_cys_pep_sf"/>
</dbReference>
<dbReference type="PANTHER" id="PTHR33018">
    <property type="entry name" value="OS10G0338966 PROTEIN-RELATED"/>
    <property type="match status" value="1"/>
</dbReference>
<feature type="transmembrane region" description="Helical" evidence="2">
    <location>
        <begin position="145"/>
        <end position="167"/>
    </location>
</feature>
<dbReference type="Gramene" id="KOM37522">
    <property type="protein sequence ID" value="KOM37522"/>
    <property type="gene ID" value="LR48_Vigan03g090400"/>
</dbReference>
<dbReference type="AlphaFoldDB" id="A0A0L9U4D4"/>
<keyword evidence="2" id="KW-1133">Transmembrane helix</keyword>
<dbReference type="SUPFAM" id="SSF54001">
    <property type="entry name" value="Cysteine proteinases"/>
    <property type="match status" value="1"/>
</dbReference>
<dbReference type="Gene3D" id="3.40.395.10">
    <property type="entry name" value="Adenoviral Proteinase, Chain A"/>
    <property type="match status" value="1"/>
</dbReference>
<evidence type="ECO:0000313" key="4">
    <source>
        <dbReference type="Proteomes" id="UP000053144"/>
    </source>
</evidence>
<gene>
    <name evidence="3" type="ORF">LR48_Vigan03g090400</name>
</gene>
<evidence type="ECO:0000256" key="2">
    <source>
        <dbReference type="SAM" id="Phobius"/>
    </source>
</evidence>
<organism evidence="3 4">
    <name type="scientific">Phaseolus angularis</name>
    <name type="common">Azuki bean</name>
    <name type="synonym">Vigna angularis</name>
    <dbReference type="NCBI Taxonomy" id="3914"/>
    <lineage>
        <taxon>Eukaryota</taxon>
        <taxon>Viridiplantae</taxon>
        <taxon>Streptophyta</taxon>
        <taxon>Embryophyta</taxon>
        <taxon>Tracheophyta</taxon>
        <taxon>Spermatophyta</taxon>
        <taxon>Magnoliopsida</taxon>
        <taxon>eudicotyledons</taxon>
        <taxon>Gunneridae</taxon>
        <taxon>Pentapetalae</taxon>
        <taxon>rosids</taxon>
        <taxon>fabids</taxon>
        <taxon>Fabales</taxon>
        <taxon>Fabaceae</taxon>
        <taxon>Papilionoideae</taxon>
        <taxon>50 kb inversion clade</taxon>
        <taxon>NPAAA clade</taxon>
        <taxon>indigoferoid/millettioid clade</taxon>
        <taxon>Phaseoleae</taxon>
        <taxon>Vigna</taxon>
    </lineage>
</organism>
<evidence type="ECO:0000256" key="1">
    <source>
        <dbReference type="SAM" id="MobiDB-lite"/>
    </source>
</evidence>
<reference evidence="4" key="1">
    <citation type="journal article" date="2015" name="Proc. Natl. Acad. Sci. U.S.A.">
        <title>Genome sequencing of adzuki bean (Vigna angularis) provides insight into high starch and low fat accumulation and domestication.</title>
        <authorList>
            <person name="Yang K."/>
            <person name="Tian Z."/>
            <person name="Chen C."/>
            <person name="Luo L."/>
            <person name="Zhao B."/>
            <person name="Wang Z."/>
            <person name="Yu L."/>
            <person name="Li Y."/>
            <person name="Sun Y."/>
            <person name="Li W."/>
            <person name="Chen Y."/>
            <person name="Li Y."/>
            <person name="Zhang Y."/>
            <person name="Ai D."/>
            <person name="Zhao J."/>
            <person name="Shang C."/>
            <person name="Ma Y."/>
            <person name="Wu B."/>
            <person name="Wang M."/>
            <person name="Gao L."/>
            <person name="Sun D."/>
            <person name="Zhang P."/>
            <person name="Guo F."/>
            <person name="Wang W."/>
            <person name="Li Y."/>
            <person name="Wang J."/>
            <person name="Varshney R.K."/>
            <person name="Wang J."/>
            <person name="Ling H.Q."/>
            <person name="Wan P."/>
        </authorList>
    </citation>
    <scope>NUCLEOTIDE SEQUENCE</scope>
    <source>
        <strain evidence="4">cv. Jingnong 6</strain>
    </source>
</reference>
<protein>
    <recommendedName>
        <fullName evidence="5">Ubiquitin-like protease family profile domain-containing protein</fullName>
    </recommendedName>
</protein>
<keyword evidence="2" id="KW-0812">Transmembrane</keyword>
<dbReference type="Proteomes" id="UP000053144">
    <property type="component" value="Chromosome 3"/>
</dbReference>
<evidence type="ECO:0000313" key="3">
    <source>
        <dbReference type="EMBL" id="KOM37522.1"/>
    </source>
</evidence>
<keyword evidence="2" id="KW-0472">Membrane</keyword>
<feature type="region of interest" description="Disordered" evidence="1">
    <location>
        <begin position="1"/>
        <end position="23"/>
    </location>
</feature>
<proteinExistence type="predicted"/>
<accession>A0A0L9U4D4</accession>
<sequence>MMSSGSGPTGGGGRSVTRMPDDDLVDQQSQGTFVAQGREDLLVAATGRLDRPGRARGVGGAIGFFIMISQRIVYRLEKQPIAQPVNEAREEAEDHDAISILTSRLNKLRKGPGPLEIIPKKVEVVWFSFLHWKIKAELKPLIQTLIFLFFIDFICMFIIIELLLTLYNFSGMSASDSGSGKTRRGRGVTRVADVTSGRVDGQRRHVDIDPRSCHPSGPNADRFRSYLGKLAKSHVSILHACWDDVPKVDKNLLWQDIQVCGYAKLEKKLRKSRADALGLESPDLAPAPARYELWKAARTKSDGNMTSSSAVLISQRIFTRPQKQPIHDTVTHEDDDMAEAEDDPLSKLMTKLPRIIGKSRGQLVQILYPKCNQQLDSWECGFYVMCWIKTIIRAVITDDWNERFKSTSPIPEDTIRQIRQEGTAYLLQRWR</sequence>